<dbReference type="Proteomes" id="UP000606003">
    <property type="component" value="Unassembled WGS sequence"/>
</dbReference>
<accession>A0ABR8JPQ0</accession>
<reference evidence="2 3" key="1">
    <citation type="submission" date="2020-09" db="EMBL/GenBank/DDBJ databases">
        <authorList>
            <person name="Kim M.K."/>
        </authorList>
    </citation>
    <scope>NUCLEOTIDE SEQUENCE [LARGE SCALE GENOMIC DNA]</scope>
    <source>
        <strain evidence="2 3">BT189</strain>
    </source>
</reference>
<keyword evidence="1" id="KW-1133">Transmembrane helix</keyword>
<name>A0ABR8JPQ0_9BACT</name>
<protein>
    <submittedName>
        <fullName evidence="2">Uncharacterized protein</fullName>
    </submittedName>
</protein>
<feature type="transmembrane region" description="Helical" evidence="1">
    <location>
        <begin position="21"/>
        <end position="40"/>
    </location>
</feature>
<organism evidence="2 3">
    <name type="scientific">Hymenobacter armeniacus</name>
    <dbReference type="NCBI Taxonomy" id="2771358"/>
    <lineage>
        <taxon>Bacteria</taxon>
        <taxon>Pseudomonadati</taxon>
        <taxon>Bacteroidota</taxon>
        <taxon>Cytophagia</taxon>
        <taxon>Cytophagales</taxon>
        <taxon>Hymenobacteraceae</taxon>
        <taxon>Hymenobacter</taxon>
    </lineage>
</organism>
<keyword evidence="1" id="KW-0812">Transmembrane</keyword>
<evidence type="ECO:0000313" key="3">
    <source>
        <dbReference type="Proteomes" id="UP000606003"/>
    </source>
</evidence>
<keyword evidence="3" id="KW-1185">Reference proteome</keyword>
<proteinExistence type="predicted"/>
<dbReference type="RefSeq" id="WP_190921869.1">
    <property type="nucleotide sequence ID" value="NZ_JACXAC010000001.1"/>
</dbReference>
<sequence>MTDADFHRAIRYVRRVHWLHYPVQGLLMAGAVLAAGTHAAAGPSTEPQLATWPALLSLVALVPALAVVLVALYRRMRPSLRRPAEENLRIYLGRIFLRNSLAALVALPMLGSYAFTHSWFDLAAGAAMLLALGWRLAPSAHAYQRWLLS</sequence>
<dbReference type="EMBL" id="JACXAC010000001">
    <property type="protein sequence ID" value="MBD2720580.1"/>
    <property type="molecule type" value="Genomic_DNA"/>
</dbReference>
<evidence type="ECO:0000256" key="1">
    <source>
        <dbReference type="SAM" id="Phobius"/>
    </source>
</evidence>
<feature type="transmembrane region" description="Helical" evidence="1">
    <location>
        <begin position="95"/>
        <end position="113"/>
    </location>
</feature>
<gene>
    <name evidence="2" type="ORF">IC234_00455</name>
</gene>
<keyword evidence="1" id="KW-0472">Membrane</keyword>
<comment type="caution">
    <text evidence="2">The sequence shown here is derived from an EMBL/GenBank/DDBJ whole genome shotgun (WGS) entry which is preliminary data.</text>
</comment>
<evidence type="ECO:0000313" key="2">
    <source>
        <dbReference type="EMBL" id="MBD2720580.1"/>
    </source>
</evidence>
<feature type="transmembrane region" description="Helical" evidence="1">
    <location>
        <begin position="52"/>
        <end position="74"/>
    </location>
</feature>